<keyword evidence="3" id="KW-0064">Aspartyl protease</keyword>
<dbReference type="InterPro" id="IPR023430">
    <property type="entry name" value="Pept_HybD-like_dom_sf"/>
</dbReference>
<dbReference type="Pfam" id="PF01750">
    <property type="entry name" value="HycI"/>
    <property type="match status" value="1"/>
</dbReference>
<dbReference type="PRINTS" id="PR00446">
    <property type="entry name" value="HYDRGNUPTAKE"/>
</dbReference>
<keyword evidence="2 5" id="KW-0645">Protease</keyword>
<name>A0A927J9I7_9ACTN</name>
<dbReference type="GO" id="GO:0004190">
    <property type="term" value="F:aspartic-type endopeptidase activity"/>
    <property type="evidence" value="ECO:0007669"/>
    <property type="project" value="UniProtKB-KW"/>
</dbReference>
<dbReference type="AlphaFoldDB" id="A0A927J9I7"/>
<dbReference type="GO" id="GO:0008047">
    <property type="term" value="F:enzyme activator activity"/>
    <property type="evidence" value="ECO:0007669"/>
    <property type="project" value="InterPro"/>
</dbReference>
<organism evidence="5 6">
    <name type="scientific">Lolliginicoccus lacisalsi</name>
    <dbReference type="NCBI Taxonomy" id="2742202"/>
    <lineage>
        <taxon>Bacteria</taxon>
        <taxon>Bacillati</taxon>
        <taxon>Actinomycetota</taxon>
        <taxon>Actinomycetes</taxon>
        <taxon>Mycobacteriales</taxon>
        <taxon>Hoyosellaceae</taxon>
        <taxon>Lolliginicoccus</taxon>
    </lineage>
</organism>
<evidence type="ECO:0000256" key="4">
    <source>
        <dbReference type="ARBA" id="ARBA00022801"/>
    </source>
</evidence>
<dbReference type="Gene3D" id="3.40.50.1450">
    <property type="entry name" value="HybD-like"/>
    <property type="match status" value="1"/>
</dbReference>
<comment type="caution">
    <text evidence="5">The sequence shown here is derived from an EMBL/GenBank/DDBJ whole genome shotgun (WGS) entry which is preliminary data.</text>
</comment>
<dbReference type="GO" id="GO:0016485">
    <property type="term" value="P:protein processing"/>
    <property type="evidence" value="ECO:0007669"/>
    <property type="project" value="TreeGrafter"/>
</dbReference>
<sequence length="172" mass="17452">MAAHVLVAGIGNIFLGDDGFGPAVLRVLGEGTIALPGTVRCVDYGIRGMHLAYDLLEDWDALILVDAIPSRGSPGTVHILEVEAPDLVALRSTAVPRDASGIDGHAMDPAAVFATLDALGGALPRTFVVGCEAATFEEGIGLSPPLEAAVATAARAVADTITTHLATASTEG</sequence>
<comment type="similarity">
    <text evidence="1">Belongs to the peptidase A31 family.</text>
</comment>
<dbReference type="NCBIfam" id="TIGR00072">
    <property type="entry name" value="hydrog_prot"/>
    <property type="match status" value="1"/>
</dbReference>
<dbReference type="InterPro" id="IPR000671">
    <property type="entry name" value="Peptidase_A31"/>
</dbReference>
<keyword evidence="4" id="KW-0378">Hydrolase</keyword>
<evidence type="ECO:0000256" key="3">
    <source>
        <dbReference type="ARBA" id="ARBA00022750"/>
    </source>
</evidence>
<protein>
    <submittedName>
        <fullName evidence="5">Hydrogenase maturation protease</fullName>
    </submittedName>
</protein>
<gene>
    <name evidence="5" type="ORF">HT102_01055</name>
</gene>
<dbReference type="RefSeq" id="WP_192037557.1">
    <property type="nucleotide sequence ID" value="NZ_JACYWE010000001.1"/>
</dbReference>
<keyword evidence="6" id="KW-1185">Reference proteome</keyword>
<proteinExistence type="inferred from homology"/>
<evidence type="ECO:0000313" key="6">
    <source>
        <dbReference type="Proteomes" id="UP000642993"/>
    </source>
</evidence>
<dbReference type="Proteomes" id="UP000642993">
    <property type="component" value="Unassembled WGS sequence"/>
</dbReference>
<evidence type="ECO:0000256" key="2">
    <source>
        <dbReference type="ARBA" id="ARBA00022670"/>
    </source>
</evidence>
<dbReference type="PANTHER" id="PTHR30302">
    <property type="entry name" value="HYDROGENASE 1 MATURATION PROTEASE"/>
    <property type="match status" value="1"/>
</dbReference>
<dbReference type="SUPFAM" id="SSF53163">
    <property type="entry name" value="HybD-like"/>
    <property type="match status" value="1"/>
</dbReference>
<evidence type="ECO:0000256" key="1">
    <source>
        <dbReference type="ARBA" id="ARBA00006814"/>
    </source>
</evidence>
<evidence type="ECO:0000313" key="5">
    <source>
        <dbReference type="EMBL" id="MBD8505078.1"/>
    </source>
</evidence>
<dbReference type="EMBL" id="JACYWE010000001">
    <property type="protein sequence ID" value="MBD8505078.1"/>
    <property type="molecule type" value="Genomic_DNA"/>
</dbReference>
<dbReference type="PANTHER" id="PTHR30302:SF1">
    <property type="entry name" value="HYDROGENASE 2 MATURATION PROTEASE"/>
    <property type="match status" value="1"/>
</dbReference>
<reference evidence="5" key="1">
    <citation type="submission" date="2020-09" db="EMBL/GenBank/DDBJ databases">
        <title>Hoyosella lacisalsi sp. nov., a halotolerant actinobacterium isolated from soil of Lake Gudzhirganskoe.</title>
        <authorList>
            <person name="Yang Q."/>
            <person name="Guo P.Y."/>
            <person name="Liu S.W."/>
            <person name="Li F.N."/>
            <person name="Sun C.H."/>
        </authorList>
    </citation>
    <scope>NUCLEOTIDE SEQUENCE</scope>
    <source>
        <strain evidence="5">G463</strain>
    </source>
</reference>
<accession>A0A927J9I7</accession>